<dbReference type="AlphaFoldDB" id="A0A5K7ZB06"/>
<accession>A0A5K7ZB06</accession>
<keyword evidence="2" id="KW-1185">Reference proteome</keyword>
<protein>
    <submittedName>
        <fullName evidence="1">Uncharacterized protein</fullName>
    </submittedName>
</protein>
<dbReference type="Proteomes" id="UP000427769">
    <property type="component" value="Chromosome"/>
</dbReference>
<dbReference type="KEGG" id="dwd:DSCW_64430"/>
<proteinExistence type="predicted"/>
<reference evidence="1 2" key="1">
    <citation type="submission" date="2019-11" db="EMBL/GenBank/DDBJ databases">
        <title>Comparative genomics of hydrocarbon-degrading Desulfosarcina strains.</title>
        <authorList>
            <person name="Watanabe M."/>
            <person name="Kojima H."/>
            <person name="Fukui M."/>
        </authorList>
    </citation>
    <scope>NUCLEOTIDE SEQUENCE [LARGE SCALE GENOMIC DNA]</scope>
    <source>
        <strain evidence="1 2">PP31</strain>
    </source>
</reference>
<organism evidence="1 2">
    <name type="scientific">Desulfosarcina widdelii</name>
    <dbReference type="NCBI Taxonomy" id="947919"/>
    <lineage>
        <taxon>Bacteria</taxon>
        <taxon>Pseudomonadati</taxon>
        <taxon>Thermodesulfobacteriota</taxon>
        <taxon>Desulfobacteria</taxon>
        <taxon>Desulfobacterales</taxon>
        <taxon>Desulfosarcinaceae</taxon>
        <taxon>Desulfosarcina</taxon>
    </lineage>
</organism>
<evidence type="ECO:0000313" key="1">
    <source>
        <dbReference type="EMBL" id="BBO79026.1"/>
    </source>
</evidence>
<name>A0A5K7ZB06_9BACT</name>
<dbReference type="EMBL" id="AP021875">
    <property type="protein sequence ID" value="BBO79026.1"/>
    <property type="molecule type" value="Genomic_DNA"/>
</dbReference>
<sequence>MPVTDSDLRDLECNYEEKSSGLMIQALDLGYDSHDISETEAAFAQIGLLRSRHLYALKMSGDLKVVFVVNMADIGLNMSDLTNSIKMFIVRHGGLNYQIIRACLRTLIDQFQLNEIPVLTYPATSAEALAIPFEKKYNLWILNMNHTDDYFRYLKRLLKFIKH</sequence>
<gene>
    <name evidence="1" type="ORF">DSCW_64430</name>
</gene>
<evidence type="ECO:0000313" key="2">
    <source>
        <dbReference type="Proteomes" id="UP000427769"/>
    </source>
</evidence>